<dbReference type="InterPro" id="IPR013424">
    <property type="entry name" value="Ice-binding_C"/>
</dbReference>
<dbReference type="AlphaFoldDB" id="A0A366F1X0"/>
<dbReference type="NCBIfam" id="TIGR02595">
    <property type="entry name" value="PEP_CTERM"/>
    <property type="match status" value="1"/>
</dbReference>
<dbReference type="Gene3D" id="2.60.120.260">
    <property type="entry name" value="Galactose-binding domain-like"/>
    <property type="match status" value="1"/>
</dbReference>
<dbReference type="EMBL" id="QNRK01000024">
    <property type="protein sequence ID" value="RBP08648.1"/>
    <property type="molecule type" value="Genomic_DNA"/>
</dbReference>
<organism evidence="3 4">
    <name type="scientific">Roseiarcus fermentans</name>
    <dbReference type="NCBI Taxonomy" id="1473586"/>
    <lineage>
        <taxon>Bacteria</taxon>
        <taxon>Pseudomonadati</taxon>
        <taxon>Pseudomonadota</taxon>
        <taxon>Alphaproteobacteria</taxon>
        <taxon>Hyphomicrobiales</taxon>
        <taxon>Roseiarcaceae</taxon>
        <taxon>Roseiarcus</taxon>
    </lineage>
</organism>
<keyword evidence="4" id="KW-1185">Reference proteome</keyword>
<proteinExistence type="predicted"/>
<evidence type="ECO:0000256" key="1">
    <source>
        <dbReference type="SAM" id="SignalP"/>
    </source>
</evidence>
<keyword evidence="1" id="KW-0732">Signal</keyword>
<comment type="caution">
    <text evidence="3">The sequence shown here is derived from an EMBL/GenBank/DDBJ whole genome shotgun (WGS) entry which is preliminary data.</text>
</comment>
<sequence length="204" mass="20895">MRNGWINRTLLAGASGLAIMAASGARADSTVCGAVAGNLVQNCSFETTDSWSGLYQSSNQVNSGANSAGVGSGDGFPDSLSQTVATTAGDTYDLTAWATYWIWGNTGTVEWNGVAVGTIDQGQSNPSWDKFSWSVTATGATSVISFSVSDTSYGYIDDVSLVDTTPSAPAAPEPATWALMALGFAGVGTLGLRKSRKLARAAAV</sequence>
<evidence type="ECO:0000313" key="3">
    <source>
        <dbReference type="EMBL" id="RBP08648.1"/>
    </source>
</evidence>
<name>A0A366F1X0_9HYPH</name>
<dbReference type="Pfam" id="PF07589">
    <property type="entry name" value="PEP-CTERM"/>
    <property type="match status" value="1"/>
</dbReference>
<accession>A0A366F1X0</accession>
<protein>
    <submittedName>
        <fullName evidence="3">Putative secreted protein with PEP-CTERM sorting signal</fullName>
    </submittedName>
</protein>
<dbReference type="RefSeq" id="WP_113891036.1">
    <property type="nucleotide sequence ID" value="NZ_QNRK01000024.1"/>
</dbReference>
<feature type="signal peptide" evidence="1">
    <location>
        <begin position="1"/>
        <end position="27"/>
    </location>
</feature>
<evidence type="ECO:0000259" key="2">
    <source>
        <dbReference type="Pfam" id="PF07589"/>
    </source>
</evidence>
<gene>
    <name evidence="3" type="ORF">DFR50_12434</name>
</gene>
<reference evidence="3 4" key="1">
    <citation type="submission" date="2018-06" db="EMBL/GenBank/DDBJ databases">
        <title>Genomic Encyclopedia of Type Strains, Phase IV (KMG-IV): sequencing the most valuable type-strain genomes for metagenomic binning, comparative biology and taxonomic classification.</title>
        <authorList>
            <person name="Goeker M."/>
        </authorList>
    </citation>
    <scope>NUCLEOTIDE SEQUENCE [LARGE SCALE GENOMIC DNA]</scope>
    <source>
        <strain evidence="3 4">DSM 24875</strain>
    </source>
</reference>
<dbReference type="Proteomes" id="UP000253529">
    <property type="component" value="Unassembled WGS sequence"/>
</dbReference>
<feature type="chain" id="PRO_5016950130" evidence="1">
    <location>
        <begin position="28"/>
        <end position="204"/>
    </location>
</feature>
<evidence type="ECO:0000313" key="4">
    <source>
        <dbReference type="Proteomes" id="UP000253529"/>
    </source>
</evidence>
<feature type="domain" description="Ice-binding protein C-terminal" evidence="2">
    <location>
        <begin position="170"/>
        <end position="193"/>
    </location>
</feature>